<dbReference type="GO" id="GO:0003677">
    <property type="term" value="F:DNA binding"/>
    <property type="evidence" value="ECO:0007669"/>
    <property type="project" value="UniProtKB-KW"/>
</dbReference>
<reference evidence="5" key="1">
    <citation type="submission" date="2023-07" db="EMBL/GenBank/DDBJ databases">
        <title>Novel Mycoplasma species identified in domestic and wild animals.</title>
        <authorList>
            <person name="Volokhov D.V."/>
            <person name="Furtak V.A."/>
            <person name="Zagorodnyaya T.A."/>
        </authorList>
    </citation>
    <scope>NUCLEOTIDE SEQUENCE [LARGE SCALE GENOMIC DNA]</scope>
    <source>
        <strain evidence="5">92-19</strain>
    </source>
</reference>
<dbReference type="RefSeq" id="WP_262096727.1">
    <property type="nucleotide sequence ID" value="NZ_JAOEGN010000013.1"/>
</dbReference>
<comment type="caution">
    <text evidence="4">The sequence shown here is derived from an EMBL/GenBank/DDBJ whole genome shotgun (WGS) entry which is preliminary data.</text>
</comment>
<protein>
    <submittedName>
        <fullName evidence="4">HU family DNA-binding protein</fullName>
    </submittedName>
</protein>
<keyword evidence="5" id="KW-1185">Reference proteome</keyword>
<dbReference type="Pfam" id="PF00216">
    <property type="entry name" value="Bac_DNA_binding"/>
    <property type="match status" value="1"/>
</dbReference>
<dbReference type="InterPro" id="IPR010992">
    <property type="entry name" value="IHF-like_DNA-bd_dom_sf"/>
</dbReference>
<keyword evidence="2 4" id="KW-0238">DNA-binding</keyword>
<organism evidence="4 5">
    <name type="scientific">Paracholeplasma vituli</name>
    <dbReference type="NCBI Taxonomy" id="69473"/>
    <lineage>
        <taxon>Bacteria</taxon>
        <taxon>Bacillati</taxon>
        <taxon>Mycoplasmatota</taxon>
        <taxon>Mollicutes</taxon>
        <taxon>Acholeplasmatales</taxon>
        <taxon>Acholeplasmataceae</taxon>
        <taxon>Paracholeplasma</taxon>
    </lineage>
</organism>
<accession>A0ABT2PWS9</accession>
<comment type="similarity">
    <text evidence="3">Belongs to the bacterial histone-like protein family.</text>
</comment>
<dbReference type="Gene3D" id="4.10.520.10">
    <property type="entry name" value="IHF-like DNA-binding proteins"/>
    <property type="match status" value="1"/>
</dbReference>
<dbReference type="PRINTS" id="PR01727">
    <property type="entry name" value="DNABINDINGHU"/>
</dbReference>
<evidence type="ECO:0000313" key="4">
    <source>
        <dbReference type="EMBL" id="MCU0105416.1"/>
    </source>
</evidence>
<evidence type="ECO:0000256" key="3">
    <source>
        <dbReference type="RuleBase" id="RU003939"/>
    </source>
</evidence>
<sequence>MNKTELIAVVAEKSQVTKKVAEEVLNAFVDSVAESLGKHGEKVVLTGFGTFEVRNRAKREGRDPRSGETIQIPAQKTPAFKAGKVLKDAVK</sequence>
<evidence type="ECO:0000256" key="2">
    <source>
        <dbReference type="ARBA" id="ARBA00023125"/>
    </source>
</evidence>
<keyword evidence="1" id="KW-0226">DNA condensation</keyword>
<gene>
    <name evidence="4" type="ORF">N7603_07075</name>
</gene>
<dbReference type="SUPFAM" id="SSF47729">
    <property type="entry name" value="IHF-like DNA-binding proteins"/>
    <property type="match status" value="1"/>
</dbReference>
<proteinExistence type="inferred from homology"/>
<dbReference type="PANTHER" id="PTHR33175">
    <property type="entry name" value="DNA-BINDING PROTEIN HU"/>
    <property type="match status" value="1"/>
</dbReference>
<dbReference type="PANTHER" id="PTHR33175:SF3">
    <property type="entry name" value="DNA-BINDING PROTEIN HU-BETA"/>
    <property type="match status" value="1"/>
</dbReference>
<name>A0ABT2PWS9_9MOLU</name>
<dbReference type="InterPro" id="IPR000119">
    <property type="entry name" value="Hist_DNA-bd"/>
</dbReference>
<evidence type="ECO:0000256" key="1">
    <source>
        <dbReference type="ARBA" id="ARBA00023067"/>
    </source>
</evidence>
<dbReference type="Proteomes" id="UP001209076">
    <property type="component" value="Unassembled WGS sequence"/>
</dbReference>
<dbReference type="CDD" id="cd13831">
    <property type="entry name" value="HU"/>
    <property type="match status" value="1"/>
</dbReference>
<dbReference type="SMART" id="SM00411">
    <property type="entry name" value="BHL"/>
    <property type="match status" value="1"/>
</dbReference>
<dbReference type="EMBL" id="JAOEGN010000013">
    <property type="protein sequence ID" value="MCU0105416.1"/>
    <property type="molecule type" value="Genomic_DNA"/>
</dbReference>
<evidence type="ECO:0000313" key="5">
    <source>
        <dbReference type="Proteomes" id="UP001209076"/>
    </source>
</evidence>